<name>S0EU74_CHTCT</name>
<feature type="compositionally biased region" description="Low complexity" evidence="1">
    <location>
        <begin position="195"/>
        <end position="204"/>
    </location>
</feature>
<feature type="region of interest" description="Disordered" evidence="1">
    <location>
        <begin position="195"/>
        <end position="241"/>
    </location>
</feature>
<reference evidence="3" key="1">
    <citation type="submission" date="2013-03" db="EMBL/GenBank/DDBJ databases">
        <title>Genome sequence of Chthonomonas calidirosea, the first sequenced genome from the Armatimonadetes phylum (formally candidate division OP10).</title>
        <authorList>
            <person name="Lee K.C.Y."/>
            <person name="Morgan X.C."/>
            <person name="Dunfield P.F."/>
            <person name="Tamas I."/>
            <person name="Houghton K.M."/>
            <person name="Vyssotski M."/>
            <person name="Ryan J.L.J."/>
            <person name="Lagutin K."/>
            <person name="McDonald I.R."/>
            <person name="Stott M.B."/>
        </authorList>
    </citation>
    <scope>NUCLEOTIDE SEQUENCE [LARGE SCALE GENOMIC DNA]</scope>
    <source>
        <strain evidence="3">DSM 23976 / ICMP 18418 / T49</strain>
    </source>
</reference>
<dbReference type="STRING" id="454171.CP488_02687"/>
<evidence type="ECO:0000313" key="3">
    <source>
        <dbReference type="Proteomes" id="UP000014227"/>
    </source>
</evidence>
<keyword evidence="3" id="KW-1185">Reference proteome</keyword>
<dbReference type="KEGG" id="ccz:CCALI_01410"/>
<dbReference type="EMBL" id="HF951689">
    <property type="protein sequence ID" value="CCW35227.1"/>
    <property type="molecule type" value="Genomic_DNA"/>
</dbReference>
<organism evidence="2 3">
    <name type="scientific">Chthonomonas calidirosea (strain DSM 23976 / ICMP 18418 / T49)</name>
    <dbReference type="NCBI Taxonomy" id="1303518"/>
    <lineage>
        <taxon>Bacteria</taxon>
        <taxon>Bacillati</taxon>
        <taxon>Armatimonadota</taxon>
        <taxon>Chthonomonadia</taxon>
        <taxon>Chthonomonadales</taxon>
        <taxon>Chthonomonadaceae</taxon>
        <taxon>Chthonomonas</taxon>
    </lineage>
</organism>
<dbReference type="HOGENOM" id="CLU_1150270_0_0_0"/>
<dbReference type="AlphaFoldDB" id="S0EU74"/>
<sequence>MARGRKRDPMKELQWSLERVHEILEACDSWLRDPQTGRYDVSPRGEELWIRFREQDPETGRTLWRRATLQQLLDRCCGEEAVQTQVETNKIEDPRRLLLRAAQELRQTLKTGVELAERLTDVAALEAFQAAILEELRALDEATAHRVAARIRDRLLQEPVAAGAAPVAASNASHLLGDVHREDVSLAARPLAAPSLPAARTAARGARRKAVDPRAASSGQERDREPTASCLDAGPKADPAH</sequence>
<evidence type="ECO:0000256" key="1">
    <source>
        <dbReference type="SAM" id="MobiDB-lite"/>
    </source>
</evidence>
<dbReference type="PATRIC" id="fig|1303518.3.peg.1441"/>
<dbReference type="InParanoid" id="S0EU74"/>
<accession>S0EU74</accession>
<protein>
    <submittedName>
        <fullName evidence="2">Uncharacterized protein</fullName>
    </submittedName>
</protein>
<evidence type="ECO:0000313" key="2">
    <source>
        <dbReference type="EMBL" id="CCW35227.1"/>
    </source>
</evidence>
<dbReference type="Proteomes" id="UP000014227">
    <property type="component" value="Chromosome I"/>
</dbReference>
<proteinExistence type="predicted"/>
<gene>
    <name evidence="2" type="ORF">CCALI_01410</name>
</gene>
<dbReference type="RefSeq" id="WP_016482766.1">
    <property type="nucleotide sequence ID" value="NC_021487.1"/>
</dbReference>